<comment type="catalytic activity">
    <reaction evidence="5">
        <text>glucuronate acceptor + UDP-alpha-D-glucuronate = acceptor beta-D-glucuronoside + UDP + H(+)</text>
        <dbReference type="Rhea" id="RHEA:21032"/>
        <dbReference type="ChEBI" id="CHEBI:15378"/>
        <dbReference type="ChEBI" id="CHEBI:58052"/>
        <dbReference type="ChEBI" id="CHEBI:58223"/>
        <dbReference type="ChEBI" id="CHEBI:132367"/>
        <dbReference type="ChEBI" id="CHEBI:132368"/>
        <dbReference type="EC" id="2.4.1.17"/>
    </reaction>
</comment>
<sequence>MYYKLIIYIFFYLLVFVSFSTGNYFKNDSNGGNSVFLHRYKRGNYFSSFGGEVSGGKISKFSKKFEGSSGGGSGINEKEPVEENKTLAKILSENYMVDMLVYDKVPGYSFESKNFQIINVPMSTSQFFKQYIIGQSYEIRFVGIYKQIFTNNEVIIGDKSIGILDWLNQQKYSFGIANLFAMTGSFAVFEALGIENTFDVSSTVFYPQYLQFLDDNDGKSIDVTQYQVPEFSTAEPGDWKKEAEIWKKNSDRYNLNIKNHKISNYDRKILLNDLSIEFYNILFHKTKLHAKKPPSNMEVLLKKSKIHFVNQHPFEIFKTFPKHEKIVYIGGIHVEDKNILTKRVKKENNKKPQCVVLVSFGTVKLSGEFNAENIEIMFKRFEKHESCKFLVRIGIELLPESFNKKKIEVTNGNIEQQKILSEKNTKLFISHCGQHSLIEAFYAGVPLICIPNSADQFYNSSIVEYLGIGIYVKMLDIKEGKDIQDRNNKFEYDFIRAFNDIISHDSCYSLEKSLKNLNRNLVFHVFISLIPNPRMENVRNSKYQKAAEKLRENILSNYYNGNKAKDVFIGKISEFIGN</sequence>
<evidence type="ECO:0000256" key="1">
    <source>
        <dbReference type="ARBA" id="ARBA00009995"/>
    </source>
</evidence>
<evidence type="ECO:0000313" key="8">
    <source>
        <dbReference type="WBParaSite" id="MhA1_Contig1410.frz3.fgene1"/>
    </source>
</evidence>
<keyword evidence="6" id="KW-1133">Transmembrane helix</keyword>
<name>A0A1I8B5Y9_MELHA</name>
<dbReference type="EC" id="2.4.1.17" evidence="2"/>
<dbReference type="Pfam" id="PF00201">
    <property type="entry name" value="UDPGT"/>
    <property type="match status" value="1"/>
</dbReference>
<organism evidence="7 8">
    <name type="scientific">Meloidogyne hapla</name>
    <name type="common">Root-knot nematode worm</name>
    <dbReference type="NCBI Taxonomy" id="6305"/>
    <lineage>
        <taxon>Eukaryota</taxon>
        <taxon>Metazoa</taxon>
        <taxon>Ecdysozoa</taxon>
        <taxon>Nematoda</taxon>
        <taxon>Chromadorea</taxon>
        <taxon>Rhabditida</taxon>
        <taxon>Tylenchina</taxon>
        <taxon>Tylenchomorpha</taxon>
        <taxon>Tylenchoidea</taxon>
        <taxon>Meloidogynidae</taxon>
        <taxon>Meloidogyninae</taxon>
        <taxon>Meloidogyne</taxon>
    </lineage>
</organism>
<feature type="transmembrane region" description="Helical" evidence="6">
    <location>
        <begin position="5"/>
        <end position="25"/>
    </location>
</feature>
<dbReference type="AlphaFoldDB" id="A0A1I8B5Y9"/>
<keyword evidence="4" id="KW-0808">Transferase</keyword>
<keyword evidence="7" id="KW-1185">Reference proteome</keyword>
<proteinExistence type="inferred from homology"/>
<evidence type="ECO:0000256" key="4">
    <source>
        <dbReference type="ARBA" id="ARBA00022679"/>
    </source>
</evidence>
<keyword evidence="3" id="KW-0328">Glycosyltransferase</keyword>
<evidence type="ECO:0000313" key="7">
    <source>
        <dbReference type="Proteomes" id="UP000095281"/>
    </source>
</evidence>
<keyword evidence="6" id="KW-0812">Transmembrane</keyword>
<reference evidence="8" key="1">
    <citation type="submission" date="2016-11" db="UniProtKB">
        <authorList>
            <consortium name="WormBaseParasite"/>
        </authorList>
    </citation>
    <scope>IDENTIFICATION</scope>
</reference>
<evidence type="ECO:0000256" key="2">
    <source>
        <dbReference type="ARBA" id="ARBA00012544"/>
    </source>
</evidence>
<dbReference type="Gene3D" id="3.40.50.2000">
    <property type="entry name" value="Glycogen Phosphorylase B"/>
    <property type="match status" value="1"/>
</dbReference>
<evidence type="ECO:0000256" key="3">
    <source>
        <dbReference type="ARBA" id="ARBA00022676"/>
    </source>
</evidence>
<dbReference type="WBParaSite" id="MhA1_Contig1410.frz3.fgene1">
    <property type="protein sequence ID" value="MhA1_Contig1410.frz3.fgene1"/>
    <property type="gene ID" value="MhA1_Contig1410.frz3.fgene1"/>
</dbReference>
<dbReference type="PANTHER" id="PTHR48043">
    <property type="entry name" value="EG:EG0003.4 PROTEIN-RELATED"/>
    <property type="match status" value="1"/>
</dbReference>
<dbReference type="Proteomes" id="UP000095281">
    <property type="component" value="Unplaced"/>
</dbReference>
<protein>
    <recommendedName>
        <fullName evidence="2">glucuronosyltransferase</fullName>
        <ecNumber evidence="2">2.4.1.17</ecNumber>
    </recommendedName>
</protein>
<dbReference type="InterPro" id="IPR002213">
    <property type="entry name" value="UDP_glucos_trans"/>
</dbReference>
<dbReference type="GO" id="GO:0015020">
    <property type="term" value="F:glucuronosyltransferase activity"/>
    <property type="evidence" value="ECO:0007669"/>
    <property type="project" value="UniProtKB-EC"/>
</dbReference>
<evidence type="ECO:0000256" key="6">
    <source>
        <dbReference type="SAM" id="Phobius"/>
    </source>
</evidence>
<accession>A0A1I8B5Y9</accession>
<evidence type="ECO:0000256" key="5">
    <source>
        <dbReference type="ARBA" id="ARBA00047475"/>
    </source>
</evidence>
<dbReference type="PANTHER" id="PTHR48043:SF145">
    <property type="entry name" value="FI06409P-RELATED"/>
    <property type="match status" value="1"/>
</dbReference>
<dbReference type="InterPro" id="IPR050271">
    <property type="entry name" value="UDP-glycosyltransferase"/>
</dbReference>
<comment type="similarity">
    <text evidence="1">Belongs to the UDP-glycosyltransferase family.</text>
</comment>
<keyword evidence="6" id="KW-0472">Membrane</keyword>
<dbReference type="SUPFAM" id="SSF53756">
    <property type="entry name" value="UDP-Glycosyltransferase/glycogen phosphorylase"/>
    <property type="match status" value="1"/>
</dbReference>